<comment type="caution">
    <text evidence="1">The sequence shown here is derived from an EMBL/GenBank/DDBJ whole genome shotgun (WGS) entry which is preliminary data.</text>
</comment>
<dbReference type="EMBL" id="JALANJ010000003">
    <property type="protein sequence ID" value="MCY8119583.1"/>
    <property type="molecule type" value="Genomic_DNA"/>
</dbReference>
<accession>A0A9Q4H7Z6</accession>
<organism evidence="1 2">
    <name type="scientific">Bacillus spizizenii</name>
    <name type="common">Bacillus subtilis subsp. spizizenii</name>
    <dbReference type="NCBI Taxonomy" id="96241"/>
    <lineage>
        <taxon>Bacteria</taxon>
        <taxon>Bacillati</taxon>
        <taxon>Bacillota</taxon>
        <taxon>Bacilli</taxon>
        <taxon>Bacillales</taxon>
        <taxon>Bacillaceae</taxon>
        <taxon>Bacillus</taxon>
    </lineage>
</organism>
<dbReference type="Proteomes" id="UP001070352">
    <property type="component" value="Unassembled WGS sequence"/>
</dbReference>
<evidence type="ECO:0000313" key="2">
    <source>
        <dbReference type="Proteomes" id="UP001070352"/>
    </source>
</evidence>
<gene>
    <name evidence="1" type="ORF">MOC45_03015</name>
</gene>
<evidence type="ECO:0000313" key="1">
    <source>
        <dbReference type="EMBL" id="MCY8119583.1"/>
    </source>
</evidence>
<name>A0A9Q4H7Z6_BACSC</name>
<reference evidence="1" key="1">
    <citation type="submission" date="2022-02" db="EMBL/GenBank/DDBJ databases">
        <title>Crop Bioprotection Bacillus Genome Sequencing.</title>
        <authorList>
            <person name="Dunlap C."/>
        </authorList>
    </citation>
    <scope>NUCLEOTIDE SEQUENCE</scope>
    <source>
        <strain evidence="1">M18B4</strain>
    </source>
</reference>
<proteinExistence type="predicted"/>
<sequence>MSSTTVFNRLQSLFPQGLLLDTGGNCFNLFMEFPSKDGSLAGVLIWEEAVIVYSNDSQYLSKEDYHRLNELLMDEGEDETFKKHEQVILTSNDISWDDDDNEVIEPLPNDVFDRKTMLTIGESWREFNKSLSKVLRGH</sequence>
<protein>
    <submittedName>
        <fullName evidence="1">Uncharacterized protein</fullName>
    </submittedName>
</protein>
<dbReference type="AlphaFoldDB" id="A0A9Q4H7Z6"/>